<keyword evidence="11" id="KW-1185">Reference proteome</keyword>
<dbReference type="GO" id="GO:0005524">
    <property type="term" value="F:ATP binding"/>
    <property type="evidence" value="ECO:0007669"/>
    <property type="project" value="UniProtKB-KW"/>
</dbReference>
<evidence type="ECO:0000256" key="8">
    <source>
        <dbReference type="SAM" id="MobiDB-lite"/>
    </source>
</evidence>
<dbReference type="EMBL" id="UGSO01000001">
    <property type="protein sequence ID" value="SUB18459.1"/>
    <property type="molecule type" value="Genomic_DNA"/>
</dbReference>
<evidence type="ECO:0000256" key="7">
    <source>
        <dbReference type="ARBA" id="ARBA00023136"/>
    </source>
</evidence>
<evidence type="ECO:0000256" key="5">
    <source>
        <dbReference type="ARBA" id="ARBA00022840"/>
    </source>
</evidence>
<evidence type="ECO:0000259" key="9">
    <source>
        <dbReference type="Pfam" id="PF00005"/>
    </source>
</evidence>
<dbReference type="GO" id="GO:0016887">
    <property type="term" value="F:ATP hydrolysis activity"/>
    <property type="evidence" value="ECO:0007669"/>
    <property type="project" value="InterPro"/>
</dbReference>
<keyword evidence="3" id="KW-0997">Cell inner membrane</keyword>
<accession>A0A379ALK9</accession>
<evidence type="ECO:0000313" key="11">
    <source>
        <dbReference type="Proteomes" id="UP000254640"/>
    </source>
</evidence>
<name>A0A379ALK9_ENTAG</name>
<dbReference type="EC" id="3.6.3.-" evidence="10"/>
<evidence type="ECO:0000256" key="2">
    <source>
        <dbReference type="ARBA" id="ARBA00022475"/>
    </source>
</evidence>
<sequence>MIDGQEHTHSVPARRPVSMLFQENNLFPHLSVQQNMALGLHPGLKLSAGQRQQLAALADQVGLGDLLTRLPGELSGGQRQRVALARCLLRDRPVLLLDEPFSALDPALRGEMLQLVRSVCEARSITAADGVAQSGRCPADCAAQRGDCGWPGLLGMARPDSYCRATRGRPTCSASRVVKRFRRRKPATADDGKWASSDGTEYRRKPRRQSPAQRPCPAQALRRQPGRCPVATLAAAPPAPA</sequence>
<dbReference type="InterPro" id="IPR017871">
    <property type="entry name" value="ABC_transporter-like_CS"/>
</dbReference>
<evidence type="ECO:0000256" key="4">
    <source>
        <dbReference type="ARBA" id="ARBA00022741"/>
    </source>
</evidence>
<evidence type="ECO:0000256" key="3">
    <source>
        <dbReference type="ARBA" id="ARBA00022519"/>
    </source>
</evidence>
<proteinExistence type="predicted"/>
<organism evidence="10 11">
    <name type="scientific">Enterobacter agglomerans</name>
    <name type="common">Erwinia herbicola</name>
    <name type="synonym">Pantoea agglomerans</name>
    <dbReference type="NCBI Taxonomy" id="549"/>
    <lineage>
        <taxon>Bacteria</taxon>
        <taxon>Pseudomonadati</taxon>
        <taxon>Pseudomonadota</taxon>
        <taxon>Gammaproteobacteria</taxon>
        <taxon>Enterobacterales</taxon>
        <taxon>Erwiniaceae</taxon>
        <taxon>Pantoea</taxon>
        <taxon>Pantoea agglomerans group</taxon>
    </lineage>
</organism>
<gene>
    <name evidence="10" type="primary">thiQ_2</name>
    <name evidence="10" type="ORF">NCTC9381_04417</name>
</gene>
<reference evidence="10 11" key="1">
    <citation type="submission" date="2018-06" db="EMBL/GenBank/DDBJ databases">
        <authorList>
            <consortium name="Pathogen Informatics"/>
            <person name="Doyle S."/>
        </authorList>
    </citation>
    <scope>NUCLEOTIDE SEQUENCE [LARGE SCALE GENOMIC DNA]</scope>
    <source>
        <strain evidence="10 11">NCTC9381</strain>
    </source>
</reference>
<keyword evidence="6" id="KW-1278">Translocase</keyword>
<dbReference type="InterPro" id="IPR003439">
    <property type="entry name" value="ABC_transporter-like_ATP-bd"/>
</dbReference>
<keyword evidence="5 10" id="KW-0067">ATP-binding</keyword>
<keyword evidence="4" id="KW-0547">Nucleotide-binding</keyword>
<keyword evidence="1" id="KW-0813">Transport</keyword>
<dbReference type="PROSITE" id="PS00211">
    <property type="entry name" value="ABC_TRANSPORTER_1"/>
    <property type="match status" value="1"/>
</dbReference>
<evidence type="ECO:0000256" key="6">
    <source>
        <dbReference type="ARBA" id="ARBA00022967"/>
    </source>
</evidence>
<evidence type="ECO:0000313" key="10">
    <source>
        <dbReference type="EMBL" id="SUB18459.1"/>
    </source>
</evidence>
<feature type="domain" description="ABC transporter" evidence="9">
    <location>
        <begin position="3"/>
        <end position="101"/>
    </location>
</feature>
<dbReference type="PANTHER" id="PTHR42781:SF1">
    <property type="entry name" value="THIAMINE IMPORT ATP-BINDING PROTEIN THIQ"/>
    <property type="match status" value="1"/>
</dbReference>
<protein>
    <submittedName>
        <fullName evidence="10">Thiamine import ATP-binding protein ThiQ</fullName>
        <ecNumber evidence="10">3.6.3.-</ecNumber>
    </submittedName>
</protein>
<dbReference type="InterPro" id="IPR027417">
    <property type="entry name" value="P-loop_NTPase"/>
</dbReference>
<dbReference type="Pfam" id="PF00005">
    <property type="entry name" value="ABC_tran"/>
    <property type="match status" value="1"/>
</dbReference>
<dbReference type="InterPro" id="IPR050093">
    <property type="entry name" value="ABC_SmlMolc_Importer"/>
</dbReference>
<dbReference type="Gene3D" id="3.40.50.300">
    <property type="entry name" value="P-loop containing nucleotide triphosphate hydrolases"/>
    <property type="match status" value="1"/>
</dbReference>
<dbReference type="AlphaFoldDB" id="A0A379ALK9"/>
<keyword evidence="2" id="KW-1003">Cell membrane</keyword>
<keyword evidence="7" id="KW-0472">Membrane</keyword>
<keyword evidence="10" id="KW-0378">Hydrolase</keyword>
<dbReference type="Proteomes" id="UP000254640">
    <property type="component" value="Unassembled WGS sequence"/>
</dbReference>
<dbReference type="PANTHER" id="PTHR42781">
    <property type="entry name" value="SPERMIDINE/PUTRESCINE IMPORT ATP-BINDING PROTEIN POTA"/>
    <property type="match status" value="1"/>
</dbReference>
<feature type="region of interest" description="Disordered" evidence="8">
    <location>
        <begin position="183"/>
        <end position="241"/>
    </location>
</feature>
<evidence type="ECO:0000256" key="1">
    <source>
        <dbReference type="ARBA" id="ARBA00022448"/>
    </source>
</evidence>
<dbReference type="SUPFAM" id="SSF52540">
    <property type="entry name" value="P-loop containing nucleoside triphosphate hydrolases"/>
    <property type="match status" value="1"/>
</dbReference>
<dbReference type="STRING" id="549.BEE12_10230"/>